<dbReference type="RefSeq" id="WP_128555992.1">
    <property type="nucleotide sequence ID" value="NZ_QUAK01000066.1"/>
</dbReference>
<gene>
    <name evidence="3" type="ORF">DY218_12240</name>
</gene>
<keyword evidence="4" id="KW-1185">Reference proteome</keyword>
<dbReference type="AlphaFoldDB" id="A0A372M6K0"/>
<feature type="compositionally biased region" description="Gly residues" evidence="1">
    <location>
        <begin position="25"/>
        <end position="41"/>
    </location>
</feature>
<keyword evidence="2" id="KW-0812">Transmembrane</keyword>
<dbReference type="EMBL" id="QUAK01000066">
    <property type="protein sequence ID" value="RFU86471.1"/>
    <property type="molecule type" value="Genomic_DNA"/>
</dbReference>
<evidence type="ECO:0000313" key="4">
    <source>
        <dbReference type="Proteomes" id="UP000263094"/>
    </source>
</evidence>
<evidence type="ECO:0000313" key="3">
    <source>
        <dbReference type="EMBL" id="RFU86471.1"/>
    </source>
</evidence>
<protein>
    <recommendedName>
        <fullName evidence="5">DUF4333 domain-containing protein</fullName>
    </recommendedName>
</protein>
<feature type="compositionally biased region" description="Low complexity" evidence="1">
    <location>
        <begin position="13"/>
        <end position="24"/>
    </location>
</feature>
<accession>A0A372M6K0</accession>
<name>A0A372M6K0_9ACTN</name>
<feature type="compositionally biased region" description="Low complexity" evidence="1">
    <location>
        <begin position="42"/>
        <end position="59"/>
    </location>
</feature>
<comment type="caution">
    <text evidence="3">The sequence shown here is derived from an EMBL/GenBank/DDBJ whole genome shotgun (WGS) entry which is preliminary data.</text>
</comment>
<feature type="region of interest" description="Disordered" evidence="1">
    <location>
        <begin position="1"/>
        <end position="69"/>
    </location>
</feature>
<evidence type="ECO:0008006" key="5">
    <source>
        <dbReference type="Google" id="ProtNLM"/>
    </source>
</evidence>
<keyword evidence="2" id="KW-0472">Membrane</keyword>
<dbReference type="OrthoDB" id="3854979at2"/>
<evidence type="ECO:0000256" key="2">
    <source>
        <dbReference type="SAM" id="Phobius"/>
    </source>
</evidence>
<keyword evidence="2" id="KW-1133">Transmembrane helix</keyword>
<organism evidence="3 4">
    <name type="scientific">Streptomyces triticagri</name>
    <dbReference type="NCBI Taxonomy" id="2293568"/>
    <lineage>
        <taxon>Bacteria</taxon>
        <taxon>Bacillati</taxon>
        <taxon>Actinomycetota</taxon>
        <taxon>Actinomycetes</taxon>
        <taxon>Kitasatosporales</taxon>
        <taxon>Streptomycetaceae</taxon>
        <taxon>Streptomyces</taxon>
    </lineage>
</organism>
<evidence type="ECO:0000256" key="1">
    <source>
        <dbReference type="SAM" id="MobiDB-lite"/>
    </source>
</evidence>
<reference evidence="3 4" key="1">
    <citation type="submission" date="2018-08" db="EMBL/GenBank/DDBJ databases">
        <title>Isolation, diversity and antifungal activity of Actinobacteria from wheat.</title>
        <authorList>
            <person name="Han C."/>
        </authorList>
    </citation>
    <scope>NUCLEOTIDE SEQUENCE [LARGE SCALE GENOMIC DNA]</scope>
    <source>
        <strain evidence="3 4">NEAU-YY421</strain>
    </source>
</reference>
<feature type="transmembrane region" description="Helical" evidence="2">
    <location>
        <begin position="73"/>
        <end position="92"/>
    </location>
</feature>
<sequence length="171" mass="17842">MTTPPPQGQNPFAQGQNPYGQQAPQGGGNPYGQQPQGGGNPYGQQPGQPGGVPPQYAGTPAPPPAPKRSMKTYLRIGIAVVAVIVVAGSWWASRDDAQAAEVGDCMSIGNEKSSTNPDLEVVDCGDSKAKYKVVERKDGSTGSCDLSKYSKYTQSGGKGDSFTLCLEEYKG</sequence>
<proteinExistence type="predicted"/>
<dbReference type="Proteomes" id="UP000263094">
    <property type="component" value="Unassembled WGS sequence"/>
</dbReference>